<gene>
    <name evidence="3" type="ORF">SAMD00023353_2401480</name>
</gene>
<evidence type="ECO:0000313" key="4">
    <source>
        <dbReference type="Proteomes" id="UP000054516"/>
    </source>
</evidence>
<sequence>MTIGVSSRLRSYLRRKLEKAKRCGTHTSENTTSTSEVKDLAEAPTPQAVEIEVEAPKPKFDQQHDSSFFQKLPLEIRKMVYSYVWRGAYDHKYHESNGRHLHFKDGHWVHTRCVMFQEDDEDPDRIQKYMDLIQHDPMANLLLWQRRLASAWGQRHWRCEERIEYGKPTSIDRTNLGALMVVCKKMHPEVMESFLESHKMIFNDIFSAHRFLAQPASSRLIRHLRRLDLTLSASFHELAPFLAIGRPDTEDHHNDNDDEEEVDAVAAAEAAAAAGSPGRVESSNRLVAIFAALARHPTCLHSLQVSLDVYDRGPWRKLPERALAPHLARIPVRRGRGGQANYTVQLPAALPIPTHYAGLQELVGEDEGAAAAAASCCCEGGTGTTTTMTMMTAAAMQSLPFAVTRRPPLRYWQFSPGGPVEPFTWATRQSERRHRHCWIAPSKTTRPIANPYLLDFTER</sequence>
<dbReference type="EMBL" id="DF977469">
    <property type="protein sequence ID" value="GAP86991.2"/>
    <property type="molecule type" value="Genomic_DNA"/>
</dbReference>
<dbReference type="OrthoDB" id="4757095at2759"/>
<feature type="compositionally biased region" description="Low complexity" evidence="1">
    <location>
        <begin position="25"/>
        <end position="35"/>
    </location>
</feature>
<evidence type="ECO:0000259" key="2">
    <source>
        <dbReference type="Pfam" id="PF24864"/>
    </source>
</evidence>
<dbReference type="Proteomes" id="UP000054516">
    <property type="component" value="Unassembled WGS sequence"/>
</dbReference>
<proteinExistence type="predicted"/>
<evidence type="ECO:0000256" key="1">
    <source>
        <dbReference type="SAM" id="MobiDB-lite"/>
    </source>
</evidence>
<accession>A0A1W2TFY2</accession>
<dbReference type="AlphaFoldDB" id="A0A1W2TFY2"/>
<feature type="region of interest" description="Disordered" evidence="1">
    <location>
        <begin position="20"/>
        <end position="43"/>
    </location>
</feature>
<reference evidence="3" key="1">
    <citation type="submission" date="2016-03" db="EMBL/GenBank/DDBJ databases">
        <title>Draft genome sequence of Rosellinia necatrix.</title>
        <authorList>
            <person name="Kanematsu S."/>
        </authorList>
    </citation>
    <scope>NUCLEOTIDE SEQUENCE [LARGE SCALE GENOMIC DNA]</scope>
    <source>
        <strain evidence="3">W97</strain>
    </source>
</reference>
<feature type="domain" description="DUF7730" evidence="2">
    <location>
        <begin position="62"/>
        <end position="231"/>
    </location>
</feature>
<dbReference type="Pfam" id="PF24864">
    <property type="entry name" value="DUF7730"/>
    <property type="match status" value="1"/>
</dbReference>
<evidence type="ECO:0000313" key="3">
    <source>
        <dbReference type="EMBL" id="GAP86991.2"/>
    </source>
</evidence>
<name>A0A1W2TFY2_ROSNE</name>
<dbReference type="STRING" id="77044.A0A1W2TFY2"/>
<dbReference type="InterPro" id="IPR056632">
    <property type="entry name" value="DUF7730"/>
</dbReference>
<protein>
    <recommendedName>
        <fullName evidence="2">DUF7730 domain-containing protein</fullName>
    </recommendedName>
</protein>
<keyword evidence="4" id="KW-1185">Reference proteome</keyword>
<organism evidence="3">
    <name type="scientific">Rosellinia necatrix</name>
    <name type="common">White root-rot fungus</name>
    <dbReference type="NCBI Taxonomy" id="77044"/>
    <lineage>
        <taxon>Eukaryota</taxon>
        <taxon>Fungi</taxon>
        <taxon>Dikarya</taxon>
        <taxon>Ascomycota</taxon>
        <taxon>Pezizomycotina</taxon>
        <taxon>Sordariomycetes</taxon>
        <taxon>Xylariomycetidae</taxon>
        <taxon>Xylariales</taxon>
        <taxon>Xylariaceae</taxon>
        <taxon>Rosellinia</taxon>
    </lineage>
</organism>